<protein>
    <submittedName>
        <fullName evidence="1">Uncharacterized protein</fullName>
    </submittedName>
</protein>
<gene>
    <name evidence="1" type="ORF">M407DRAFT_28562</name>
</gene>
<keyword evidence="2" id="KW-1185">Reference proteome</keyword>
<dbReference type="AlphaFoldDB" id="A0A0C3Q162"/>
<proteinExistence type="predicted"/>
<evidence type="ECO:0000313" key="2">
    <source>
        <dbReference type="Proteomes" id="UP000054248"/>
    </source>
</evidence>
<dbReference type="EMBL" id="KN823125">
    <property type="protein sequence ID" value="KIO21850.1"/>
    <property type="molecule type" value="Genomic_DNA"/>
</dbReference>
<dbReference type="OrthoDB" id="3265743at2759"/>
<dbReference type="HOGENOM" id="CLU_130037_1_0_1"/>
<sequence>MAPSSFTARAGDGLSITSAAVKKGKPTVVKYSWKFHDKSPKYFAVGIVEVSAHEFTLLDHEVKTRGHGDNGKGKDTVSIEVLEHYPGKYVLVLVDTDDFDTVFATSKAFQVKKSDF</sequence>
<reference evidence="1 2" key="1">
    <citation type="submission" date="2014-04" db="EMBL/GenBank/DDBJ databases">
        <authorList>
            <consortium name="DOE Joint Genome Institute"/>
            <person name="Kuo A."/>
            <person name="Girlanda M."/>
            <person name="Perotto S."/>
            <person name="Kohler A."/>
            <person name="Nagy L.G."/>
            <person name="Floudas D."/>
            <person name="Copeland A."/>
            <person name="Barry K.W."/>
            <person name="Cichocki N."/>
            <person name="Veneault-Fourrey C."/>
            <person name="LaButti K."/>
            <person name="Lindquist E.A."/>
            <person name="Lipzen A."/>
            <person name="Lundell T."/>
            <person name="Morin E."/>
            <person name="Murat C."/>
            <person name="Sun H."/>
            <person name="Tunlid A."/>
            <person name="Henrissat B."/>
            <person name="Grigoriev I.V."/>
            <person name="Hibbett D.S."/>
            <person name="Martin F."/>
            <person name="Nordberg H.P."/>
            <person name="Cantor M.N."/>
            <person name="Hua S.X."/>
        </authorList>
    </citation>
    <scope>NUCLEOTIDE SEQUENCE [LARGE SCALE GENOMIC DNA]</scope>
    <source>
        <strain evidence="1 2">MUT 4182</strain>
    </source>
</reference>
<evidence type="ECO:0000313" key="1">
    <source>
        <dbReference type="EMBL" id="KIO21850.1"/>
    </source>
</evidence>
<organism evidence="1 2">
    <name type="scientific">Tulasnella calospora MUT 4182</name>
    <dbReference type="NCBI Taxonomy" id="1051891"/>
    <lineage>
        <taxon>Eukaryota</taxon>
        <taxon>Fungi</taxon>
        <taxon>Dikarya</taxon>
        <taxon>Basidiomycota</taxon>
        <taxon>Agaricomycotina</taxon>
        <taxon>Agaricomycetes</taxon>
        <taxon>Cantharellales</taxon>
        <taxon>Tulasnellaceae</taxon>
        <taxon>Tulasnella</taxon>
    </lineage>
</organism>
<name>A0A0C3Q162_9AGAM</name>
<accession>A0A0C3Q162</accession>
<reference evidence="2" key="2">
    <citation type="submission" date="2015-01" db="EMBL/GenBank/DDBJ databases">
        <title>Evolutionary Origins and Diversification of the Mycorrhizal Mutualists.</title>
        <authorList>
            <consortium name="DOE Joint Genome Institute"/>
            <consortium name="Mycorrhizal Genomics Consortium"/>
            <person name="Kohler A."/>
            <person name="Kuo A."/>
            <person name="Nagy L.G."/>
            <person name="Floudas D."/>
            <person name="Copeland A."/>
            <person name="Barry K.W."/>
            <person name="Cichocki N."/>
            <person name="Veneault-Fourrey C."/>
            <person name="LaButti K."/>
            <person name="Lindquist E.A."/>
            <person name="Lipzen A."/>
            <person name="Lundell T."/>
            <person name="Morin E."/>
            <person name="Murat C."/>
            <person name="Riley R."/>
            <person name="Ohm R."/>
            <person name="Sun H."/>
            <person name="Tunlid A."/>
            <person name="Henrissat B."/>
            <person name="Grigoriev I.V."/>
            <person name="Hibbett D.S."/>
            <person name="Martin F."/>
        </authorList>
    </citation>
    <scope>NUCLEOTIDE SEQUENCE [LARGE SCALE GENOMIC DNA]</scope>
    <source>
        <strain evidence="2">MUT 4182</strain>
    </source>
</reference>
<dbReference type="Proteomes" id="UP000054248">
    <property type="component" value="Unassembled WGS sequence"/>
</dbReference>